<dbReference type="AlphaFoldDB" id="A0A922EGX2"/>
<protein>
    <submittedName>
        <fullName evidence="1">Uncharacterized protein</fullName>
    </submittedName>
</protein>
<dbReference type="Proteomes" id="UP000811246">
    <property type="component" value="Chromosome 7"/>
</dbReference>
<organism evidence="1 2">
    <name type="scientific">Carya illinoinensis</name>
    <name type="common">Pecan</name>
    <dbReference type="NCBI Taxonomy" id="32201"/>
    <lineage>
        <taxon>Eukaryota</taxon>
        <taxon>Viridiplantae</taxon>
        <taxon>Streptophyta</taxon>
        <taxon>Embryophyta</taxon>
        <taxon>Tracheophyta</taxon>
        <taxon>Spermatophyta</taxon>
        <taxon>Magnoliopsida</taxon>
        <taxon>eudicotyledons</taxon>
        <taxon>Gunneridae</taxon>
        <taxon>Pentapetalae</taxon>
        <taxon>rosids</taxon>
        <taxon>fabids</taxon>
        <taxon>Fagales</taxon>
        <taxon>Juglandaceae</taxon>
        <taxon>Carya</taxon>
    </lineage>
</organism>
<comment type="caution">
    <text evidence="1">The sequence shown here is derived from an EMBL/GenBank/DDBJ whole genome shotgun (WGS) entry which is preliminary data.</text>
</comment>
<dbReference type="EMBL" id="CM031831">
    <property type="protein sequence ID" value="KAG6702417.1"/>
    <property type="molecule type" value="Genomic_DNA"/>
</dbReference>
<gene>
    <name evidence="1" type="ORF">I3842_07G033500</name>
</gene>
<name>A0A922EGX2_CARIL</name>
<reference evidence="1" key="1">
    <citation type="submission" date="2021-01" db="EMBL/GenBank/DDBJ databases">
        <authorList>
            <person name="Lovell J.T."/>
            <person name="Bentley N."/>
            <person name="Bhattarai G."/>
            <person name="Jenkins J.W."/>
            <person name="Sreedasyam A."/>
            <person name="Alarcon Y."/>
            <person name="Bock C."/>
            <person name="Boston L."/>
            <person name="Carlson J."/>
            <person name="Cervantes K."/>
            <person name="Clermont K."/>
            <person name="Krom N."/>
            <person name="Kubenka K."/>
            <person name="Mamidi S."/>
            <person name="Mattison C."/>
            <person name="Monteros M."/>
            <person name="Pisani C."/>
            <person name="Plott C."/>
            <person name="Rajasekar S."/>
            <person name="Rhein H.S."/>
            <person name="Rohla C."/>
            <person name="Song M."/>
            <person name="Hilaire R.S."/>
            <person name="Shu S."/>
            <person name="Wells L."/>
            <person name="Wang X."/>
            <person name="Webber J."/>
            <person name="Heerema R.J."/>
            <person name="Klein P."/>
            <person name="Conner P."/>
            <person name="Grauke L."/>
            <person name="Grimwood J."/>
            <person name="Schmutz J."/>
            <person name="Randall J.J."/>
        </authorList>
    </citation>
    <scope>NUCLEOTIDE SEQUENCE</scope>
    <source>
        <tissue evidence="1">Leaf</tissue>
    </source>
</reference>
<evidence type="ECO:0000313" key="2">
    <source>
        <dbReference type="Proteomes" id="UP000811246"/>
    </source>
</evidence>
<sequence>MNMHVKIKKGPVTLELSPVQLITYFLEAFEVRNLVQLEGYFKGSSTLWNHVLDSVMHHDIAL</sequence>
<proteinExistence type="predicted"/>
<accession>A0A922EGX2</accession>
<evidence type="ECO:0000313" key="1">
    <source>
        <dbReference type="EMBL" id="KAG6702417.1"/>
    </source>
</evidence>